<evidence type="ECO:0000313" key="1">
    <source>
        <dbReference type="EMBL" id="GIY40221.1"/>
    </source>
</evidence>
<protein>
    <submittedName>
        <fullName evidence="1">Uncharacterized protein</fullName>
    </submittedName>
</protein>
<keyword evidence="2" id="KW-1185">Reference proteome</keyword>
<comment type="caution">
    <text evidence="1">The sequence shown here is derived from an EMBL/GenBank/DDBJ whole genome shotgun (WGS) entry which is preliminary data.</text>
</comment>
<accession>A0AAV4T3Z8</accession>
<gene>
    <name evidence="1" type="ORF">CDAR_495681</name>
</gene>
<dbReference type="EMBL" id="BPLQ01008898">
    <property type="protein sequence ID" value="GIY40221.1"/>
    <property type="molecule type" value="Genomic_DNA"/>
</dbReference>
<dbReference type="AlphaFoldDB" id="A0AAV4T3Z8"/>
<name>A0AAV4T3Z8_9ARAC</name>
<evidence type="ECO:0000313" key="2">
    <source>
        <dbReference type="Proteomes" id="UP001054837"/>
    </source>
</evidence>
<reference evidence="1 2" key="1">
    <citation type="submission" date="2021-06" db="EMBL/GenBank/DDBJ databases">
        <title>Caerostris darwini draft genome.</title>
        <authorList>
            <person name="Kono N."/>
            <person name="Arakawa K."/>
        </authorList>
    </citation>
    <scope>NUCLEOTIDE SEQUENCE [LARGE SCALE GENOMIC DNA]</scope>
</reference>
<proteinExistence type="predicted"/>
<organism evidence="1 2">
    <name type="scientific">Caerostris darwini</name>
    <dbReference type="NCBI Taxonomy" id="1538125"/>
    <lineage>
        <taxon>Eukaryota</taxon>
        <taxon>Metazoa</taxon>
        <taxon>Ecdysozoa</taxon>
        <taxon>Arthropoda</taxon>
        <taxon>Chelicerata</taxon>
        <taxon>Arachnida</taxon>
        <taxon>Araneae</taxon>
        <taxon>Araneomorphae</taxon>
        <taxon>Entelegynae</taxon>
        <taxon>Araneoidea</taxon>
        <taxon>Araneidae</taxon>
        <taxon>Caerostris</taxon>
    </lineage>
</organism>
<dbReference type="Proteomes" id="UP001054837">
    <property type="component" value="Unassembled WGS sequence"/>
</dbReference>
<sequence length="116" mass="12995">MPDIKPVSREDNKTCQTCFLSELCSLLTQQNKTTDGFQVSNYQEILILVLCIAICDTAYIVTEKTTATSFQQRRARKENYRCKDSGHSVTAARVSVMDSVTATQARLLVWAPEIAD</sequence>